<reference evidence="4" key="1">
    <citation type="journal article" date="2023" name="Mol. Phylogenet. Evol.">
        <title>Genome-scale phylogeny and comparative genomics of the fungal order Sordariales.</title>
        <authorList>
            <person name="Hensen N."/>
            <person name="Bonometti L."/>
            <person name="Westerberg I."/>
            <person name="Brannstrom I.O."/>
            <person name="Guillou S."/>
            <person name="Cros-Aarteil S."/>
            <person name="Calhoun S."/>
            <person name="Haridas S."/>
            <person name="Kuo A."/>
            <person name="Mondo S."/>
            <person name="Pangilinan J."/>
            <person name="Riley R."/>
            <person name="LaButti K."/>
            <person name="Andreopoulos B."/>
            <person name="Lipzen A."/>
            <person name="Chen C."/>
            <person name="Yan M."/>
            <person name="Daum C."/>
            <person name="Ng V."/>
            <person name="Clum A."/>
            <person name="Steindorff A."/>
            <person name="Ohm R.A."/>
            <person name="Martin F."/>
            <person name="Silar P."/>
            <person name="Natvig D.O."/>
            <person name="Lalanne C."/>
            <person name="Gautier V."/>
            <person name="Ament-Velasquez S.L."/>
            <person name="Kruys A."/>
            <person name="Hutchinson M.I."/>
            <person name="Powell A.J."/>
            <person name="Barry K."/>
            <person name="Miller A.N."/>
            <person name="Grigoriev I.V."/>
            <person name="Debuchy R."/>
            <person name="Gladieux P."/>
            <person name="Hiltunen Thoren M."/>
            <person name="Johannesson H."/>
        </authorList>
    </citation>
    <scope>NUCLEOTIDE SEQUENCE</scope>
    <source>
        <strain evidence="4">CBS 508.74</strain>
    </source>
</reference>
<feature type="transmembrane region" description="Helical" evidence="2">
    <location>
        <begin position="318"/>
        <end position="339"/>
    </location>
</feature>
<dbReference type="Proteomes" id="UP001302812">
    <property type="component" value="Unassembled WGS sequence"/>
</dbReference>
<gene>
    <name evidence="4" type="ORF">N656DRAFT_716329</name>
</gene>
<dbReference type="AlphaFoldDB" id="A0AAN6T9G5"/>
<evidence type="ECO:0000313" key="5">
    <source>
        <dbReference type="Proteomes" id="UP001302812"/>
    </source>
</evidence>
<feature type="domain" description="Acyltransferase 3" evidence="3">
    <location>
        <begin position="10"/>
        <end position="371"/>
    </location>
</feature>
<dbReference type="PANTHER" id="PTHR23028">
    <property type="entry name" value="ACETYLTRANSFERASE"/>
    <property type="match status" value="1"/>
</dbReference>
<dbReference type="Pfam" id="PF01757">
    <property type="entry name" value="Acyl_transf_3"/>
    <property type="match status" value="1"/>
</dbReference>
<keyword evidence="2" id="KW-1133">Transmembrane helix</keyword>
<evidence type="ECO:0000259" key="3">
    <source>
        <dbReference type="Pfam" id="PF01757"/>
    </source>
</evidence>
<reference evidence="4" key="2">
    <citation type="submission" date="2023-05" db="EMBL/GenBank/DDBJ databases">
        <authorList>
            <consortium name="Lawrence Berkeley National Laboratory"/>
            <person name="Steindorff A."/>
            <person name="Hensen N."/>
            <person name="Bonometti L."/>
            <person name="Westerberg I."/>
            <person name="Brannstrom I.O."/>
            <person name="Guillou S."/>
            <person name="Cros-Aarteil S."/>
            <person name="Calhoun S."/>
            <person name="Haridas S."/>
            <person name="Kuo A."/>
            <person name="Mondo S."/>
            <person name="Pangilinan J."/>
            <person name="Riley R."/>
            <person name="Labutti K."/>
            <person name="Andreopoulos B."/>
            <person name="Lipzen A."/>
            <person name="Chen C."/>
            <person name="Yanf M."/>
            <person name="Daum C."/>
            <person name="Ng V."/>
            <person name="Clum A."/>
            <person name="Ohm R."/>
            <person name="Martin F."/>
            <person name="Silar P."/>
            <person name="Natvig D."/>
            <person name="Lalanne C."/>
            <person name="Gautier V."/>
            <person name="Ament-Velasquez S.L."/>
            <person name="Kruys A."/>
            <person name="Hutchinson M.I."/>
            <person name="Powell A.J."/>
            <person name="Barry K."/>
            <person name="Miller A.N."/>
            <person name="Grigoriev I.V."/>
            <person name="Debuchy R."/>
            <person name="Gladieux P."/>
            <person name="Thoren M.H."/>
            <person name="Johannesson H."/>
        </authorList>
    </citation>
    <scope>NUCLEOTIDE SEQUENCE</scope>
    <source>
        <strain evidence="4">CBS 508.74</strain>
    </source>
</reference>
<feature type="transmembrane region" description="Helical" evidence="2">
    <location>
        <begin position="403"/>
        <end position="421"/>
    </location>
</feature>
<dbReference type="GeneID" id="89936250"/>
<dbReference type="RefSeq" id="XP_064666811.1">
    <property type="nucleotide sequence ID" value="XM_064812125.1"/>
</dbReference>
<keyword evidence="2" id="KW-0812">Transmembrane</keyword>
<proteinExistence type="predicted"/>
<keyword evidence="2" id="KW-0472">Membrane</keyword>
<dbReference type="GO" id="GO:0016747">
    <property type="term" value="F:acyltransferase activity, transferring groups other than amino-acyl groups"/>
    <property type="evidence" value="ECO:0007669"/>
    <property type="project" value="InterPro"/>
</dbReference>
<evidence type="ECO:0000313" key="4">
    <source>
        <dbReference type="EMBL" id="KAK4109241.1"/>
    </source>
</evidence>
<evidence type="ECO:0000256" key="1">
    <source>
        <dbReference type="SAM" id="MobiDB-lite"/>
    </source>
</evidence>
<dbReference type="EMBL" id="MU853357">
    <property type="protein sequence ID" value="KAK4109241.1"/>
    <property type="molecule type" value="Genomic_DNA"/>
</dbReference>
<feature type="region of interest" description="Disordered" evidence="1">
    <location>
        <begin position="443"/>
        <end position="473"/>
    </location>
</feature>
<feature type="transmembrane region" description="Helical" evidence="2">
    <location>
        <begin position="177"/>
        <end position="196"/>
    </location>
</feature>
<comment type="caution">
    <text evidence="4">The sequence shown here is derived from an EMBL/GenBank/DDBJ whole genome shotgun (WGS) entry which is preliminary data.</text>
</comment>
<dbReference type="InterPro" id="IPR050879">
    <property type="entry name" value="Acyltransferase_3"/>
</dbReference>
<sequence length="473" mass="53616">MSARPNQRNIKWVEGLRGITSILVICTHVTRAFDFALFWPADEIHKPPRLLQLPYLRIPYQGRIGVPIFAFLTGFVCAYKPLKLAYQHGNAPASLKAVARSAFRRPPRLILPAMIATLISFVLSCLGAYKAANRCDSFWVRFDAPAPLPFRENLKRLFSTSLTTWTNTENIYDRHQWAMRPLLIGAFQVYIVLAATIGMRFKYRILVHVLLILYWLINVNPMTETFGAMLALGTLLAELAQHRPTQNFISSHQRVLTFIVAPILLLVGGYIGSYPHEHEDWASWSLSLHRFLVNPDGDEIRGSFLVPKGADAPRRTSAYFIMCTAVSIFISPLLQKLLSHRLLIWLGHHSFAVYLVHGTILRTVGIWIVYGITGEPWQEAGKNEDGSKKEQEWLHPKSRSHKMAAILVFTILTYIAAWAWMKYVDAACARATQWLESRVFDEEDGESKDDIAEKGYGHINGNGRLPRPHEAGS</sequence>
<name>A0AAN6T9G5_9PEZI</name>
<evidence type="ECO:0000256" key="2">
    <source>
        <dbReference type="SAM" id="Phobius"/>
    </source>
</evidence>
<feature type="transmembrane region" description="Helical" evidence="2">
    <location>
        <begin position="60"/>
        <end position="79"/>
    </location>
</feature>
<feature type="transmembrane region" description="Helical" evidence="2">
    <location>
        <begin position="225"/>
        <end position="243"/>
    </location>
</feature>
<feature type="transmembrane region" description="Helical" evidence="2">
    <location>
        <begin position="109"/>
        <end position="129"/>
    </location>
</feature>
<feature type="transmembrane region" description="Helical" evidence="2">
    <location>
        <begin position="255"/>
        <end position="274"/>
    </location>
</feature>
<dbReference type="PANTHER" id="PTHR23028:SF128">
    <property type="entry name" value="ACYLTRANSFERASE 3 DOMAIN-CONTAINING PROTEIN"/>
    <property type="match status" value="1"/>
</dbReference>
<keyword evidence="5" id="KW-1185">Reference proteome</keyword>
<protein>
    <recommendedName>
        <fullName evidence="3">Acyltransferase 3 domain-containing protein</fullName>
    </recommendedName>
</protein>
<feature type="transmembrane region" description="Helical" evidence="2">
    <location>
        <begin position="351"/>
        <end position="372"/>
    </location>
</feature>
<organism evidence="4 5">
    <name type="scientific">Canariomyces notabilis</name>
    <dbReference type="NCBI Taxonomy" id="2074819"/>
    <lineage>
        <taxon>Eukaryota</taxon>
        <taxon>Fungi</taxon>
        <taxon>Dikarya</taxon>
        <taxon>Ascomycota</taxon>
        <taxon>Pezizomycotina</taxon>
        <taxon>Sordariomycetes</taxon>
        <taxon>Sordariomycetidae</taxon>
        <taxon>Sordariales</taxon>
        <taxon>Chaetomiaceae</taxon>
        <taxon>Canariomyces</taxon>
    </lineage>
</organism>
<dbReference type="InterPro" id="IPR002656">
    <property type="entry name" value="Acyl_transf_3_dom"/>
</dbReference>
<accession>A0AAN6T9G5</accession>